<dbReference type="InterPro" id="IPR016036">
    <property type="entry name" value="Malonyl_transacylase_ACP-bd"/>
</dbReference>
<dbReference type="EMBL" id="AZCU01000002">
    <property type="protein sequence ID" value="KRK26584.1"/>
    <property type="molecule type" value="Genomic_DNA"/>
</dbReference>
<dbReference type="InterPro" id="IPR016035">
    <property type="entry name" value="Acyl_Trfase/lysoPLipase"/>
</dbReference>
<dbReference type="Gene3D" id="3.30.70.250">
    <property type="entry name" value="Malonyl-CoA ACP transacylase, ACP-binding"/>
    <property type="match status" value="1"/>
</dbReference>
<keyword evidence="2 6" id="KW-0808">Transferase</keyword>
<dbReference type="Proteomes" id="UP000051020">
    <property type="component" value="Unassembled WGS sequence"/>
</dbReference>
<evidence type="ECO:0000313" key="7">
    <source>
        <dbReference type="Proteomes" id="UP000051020"/>
    </source>
</evidence>
<evidence type="ECO:0000259" key="5">
    <source>
        <dbReference type="SMART" id="SM00827"/>
    </source>
</evidence>
<dbReference type="RefSeq" id="WP_050338563.1">
    <property type="nucleotide sequence ID" value="NZ_AZCU01000002.1"/>
</dbReference>
<protein>
    <recommendedName>
        <fullName evidence="1">[acyl-carrier-protein] S-malonyltransferase</fullName>
        <ecNumber evidence="1">2.3.1.39</ecNumber>
    </recommendedName>
</protein>
<evidence type="ECO:0000256" key="2">
    <source>
        <dbReference type="ARBA" id="ARBA00022679"/>
    </source>
</evidence>
<evidence type="ECO:0000313" key="6">
    <source>
        <dbReference type="EMBL" id="KRK26584.1"/>
    </source>
</evidence>
<dbReference type="SMART" id="SM00827">
    <property type="entry name" value="PKS_AT"/>
    <property type="match status" value="1"/>
</dbReference>
<dbReference type="GeneID" id="49394142"/>
<gene>
    <name evidence="6" type="ORF">FD24_GL001379</name>
</gene>
<reference evidence="6 7" key="1">
    <citation type="journal article" date="2015" name="Genome Announc.">
        <title>Expanding the biotechnology potential of lactobacilli through comparative genomics of 213 strains and associated genera.</title>
        <authorList>
            <person name="Sun Z."/>
            <person name="Harris H.M."/>
            <person name="McCann A."/>
            <person name="Guo C."/>
            <person name="Argimon S."/>
            <person name="Zhang W."/>
            <person name="Yang X."/>
            <person name="Jeffery I.B."/>
            <person name="Cooney J.C."/>
            <person name="Kagawa T.F."/>
            <person name="Liu W."/>
            <person name="Song Y."/>
            <person name="Salvetti E."/>
            <person name="Wrobel A."/>
            <person name="Rasinkangas P."/>
            <person name="Parkhill J."/>
            <person name="Rea M.C."/>
            <person name="O'Sullivan O."/>
            <person name="Ritari J."/>
            <person name="Douillard F.P."/>
            <person name="Paul Ross R."/>
            <person name="Yang R."/>
            <person name="Briner A.E."/>
            <person name="Felis G.E."/>
            <person name="de Vos W.M."/>
            <person name="Barrangou R."/>
            <person name="Klaenhammer T.R."/>
            <person name="Caufield P.W."/>
            <person name="Cui Y."/>
            <person name="Zhang H."/>
            <person name="O'Toole P.W."/>
        </authorList>
    </citation>
    <scope>NUCLEOTIDE SEQUENCE [LARGE SCALE GENOMIC DNA]</scope>
    <source>
        <strain evidence="6 7">DSM 20314</strain>
    </source>
</reference>
<accession>A0A837RER4</accession>
<organism evidence="6 7">
    <name type="scientific">Lactiplantibacillus pentosus DSM 20314</name>
    <dbReference type="NCBI Taxonomy" id="1423791"/>
    <lineage>
        <taxon>Bacteria</taxon>
        <taxon>Bacillati</taxon>
        <taxon>Bacillota</taxon>
        <taxon>Bacilli</taxon>
        <taxon>Lactobacillales</taxon>
        <taxon>Lactobacillaceae</taxon>
        <taxon>Lactiplantibacillus</taxon>
    </lineage>
</organism>
<dbReference type="GO" id="GO:0004314">
    <property type="term" value="F:[acyl-carrier-protein] S-malonyltransferase activity"/>
    <property type="evidence" value="ECO:0007669"/>
    <property type="project" value="UniProtKB-EC"/>
</dbReference>
<dbReference type="SUPFAM" id="SSF55048">
    <property type="entry name" value="Probable ACP-binding domain of malonyl-CoA ACP transacylase"/>
    <property type="match status" value="1"/>
</dbReference>
<sequence>MVKALWIFPGQGGQRAGMLTHVPGPLRQHVEQLLGLKLLDTAQGYQDSVQLQVSITLLQVSQVDQLIAAGERPSLVAGHSLGVFAAAYAVGSLTRDDCFRLVKRRAELMQAAYPQGYGMGVIVGLTRAAVTTLVEQVHTMTHPVYVSNQNASDQTAIAGELIAIDQVLTLAKQAGAAKALRLKVPVPSHSPLMAAVAEQLASAAQATPIQRPTGVYLANYSGHAARQAAKVRQDLVSNLVHPVYFEAMCQVALNYQPDAILNFAPGSPFRHVLQQDFGDLRQIDLNQTSLDDAQYLLNKWKRGTN</sequence>
<proteinExistence type="predicted"/>
<dbReference type="PANTHER" id="PTHR42681">
    <property type="entry name" value="MALONYL-COA-ACYL CARRIER PROTEIN TRANSACYLASE, MITOCHONDRIAL"/>
    <property type="match status" value="1"/>
</dbReference>
<comment type="catalytic activity">
    <reaction evidence="4">
        <text>holo-[ACP] + malonyl-CoA = malonyl-[ACP] + CoA</text>
        <dbReference type="Rhea" id="RHEA:41792"/>
        <dbReference type="Rhea" id="RHEA-COMP:9623"/>
        <dbReference type="Rhea" id="RHEA-COMP:9685"/>
        <dbReference type="ChEBI" id="CHEBI:57287"/>
        <dbReference type="ChEBI" id="CHEBI:57384"/>
        <dbReference type="ChEBI" id="CHEBI:64479"/>
        <dbReference type="ChEBI" id="CHEBI:78449"/>
        <dbReference type="EC" id="2.3.1.39"/>
    </reaction>
</comment>
<dbReference type="InterPro" id="IPR050858">
    <property type="entry name" value="Mal-CoA-ACP_Trans/PKS_FabD"/>
</dbReference>
<evidence type="ECO:0000256" key="4">
    <source>
        <dbReference type="ARBA" id="ARBA00048462"/>
    </source>
</evidence>
<dbReference type="GO" id="GO:0005829">
    <property type="term" value="C:cytosol"/>
    <property type="evidence" value="ECO:0007669"/>
    <property type="project" value="TreeGrafter"/>
</dbReference>
<dbReference type="AlphaFoldDB" id="A0A837RER4"/>
<dbReference type="Gene3D" id="3.40.366.10">
    <property type="entry name" value="Malonyl-Coenzyme A Acyl Carrier Protein, domain 2"/>
    <property type="match status" value="1"/>
</dbReference>
<keyword evidence="3" id="KW-0012">Acyltransferase</keyword>
<dbReference type="PANTHER" id="PTHR42681:SF1">
    <property type="entry name" value="MALONYL-COA-ACYL CARRIER PROTEIN TRANSACYLASE, MITOCHONDRIAL"/>
    <property type="match status" value="1"/>
</dbReference>
<evidence type="ECO:0000256" key="3">
    <source>
        <dbReference type="ARBA" id="ARBA00023315"/>
    </source>
</evidence>
<dbReference type="Pfam" id="PF00698">
    <property type="entry name" value="Acyl_transf_1"/>
    <property type="match status" value="1"/>
</dbReference>
<name>A0A837RER4_LACPE</name>
<dbReference type="GO" id="GO:0006633">
    <property type="term" value="P:fatty acid biosynthetic process"/>
    <property type="evidence" value="ECO:0007669"/>
    <property type="project" value="TreeGrafter"/>
</dbReference>
<dbReference type="EC" id="2.3.1.39" evidence="1"/>
<dbReference type="InterPro" id="IPR014043">
    <property type="entry name" value="Acyl_transferase_dom"/>
</dbReference>
<comment type="caution">
    <text evidence="6">The sequence shown here is derived from an EMBL/GenBank/DDBJ whole genome shotgun (WGS) entry which is preliminary data.</text>
</comment>
<feature type="domain" description="Malonyl-CoA:ACP transacylase (MAT)" evidence="5">
    <location>
        <begin position="7"/>
        <end position="304"/>
    </location>
</feature>
<dbReference type="SUPFAM" id="SSF52151">
    <property type="entry name" value="FabD/lysophospholipase-like"/>
    <property type="match status" value="1"/>
</dbReference>
<evidence type="ECO:0000256" key="1">
    <source>
        <dbReference type="ARBA" id="ARBA00013258"/>
    </source>
</evidence>
<dbReference type="InterPro" id="IPR001227">
    <property type="entry name" value="Ac_transferase_dom_sf"/>
</dbReference>